<organism evidence="2 3">
    <name type="scientific">Babesia gibsoni</name>
    <dbReference type="NCBI Taxonomy" id="33632"/>
    <lineage>
        <taxon>Eukaryota</taxon>
        <taxon>Sar</taxon>
        <taxon>Alveolata</taxon>
        <taxon>Apicomplexa</taxon>
        <taxon>Aconoidasida</taxon>
        <taxon>Piroplasmida</taxon>
        <taxon>Babesiidae</taxon>
        <taxon>Babesia</taxon>
    </lineage>
</organism>
<keyword evidence="3" id="KW-1185">Reference proteome</keyword>
<name>A0AAD8PGE5_BABGI</name>
<evidence type="ECO:0000313" key="3">
    <source>
        <dbReference type="Proteomes" id="UP001230268"/>
    </source>
</evidence>
<evidence type="ECO:0000313" key="2">
    <source>
        <dbReference type="EMBL" id="KAK1444742.1"/>
    </source>
</evidence>
<dbReference type="EMBL" id="JAVEPI010000001">
    <property type="protein sequence ID" value="KAK1444742.1"/>
    <property type="molecule type" value="Genomic_DNA"/>
</dbReference>
<gene>
    <name evidence="2" type="ORF">BgAZ_106480</name>
</gene>
<sequence length="361" mass="40169">MNEVECSVSPHSPVFGNAEALKAELPLEEIPGHHSLYGKVMGGDDSNIMQPKLSEEDLMQIIYTLEQERETYLEGVAVLQQKFLESEERYQQLVDSHTQTAKNLEEELSEVWKEAENWKAKYTNIDQTIKKLGLDEAKLEQYAASVDACTVVTSSDLDSGNRTEGNFINIAGLQGKLKEHAVVAQNFGFKGDRGGATSDLVAQGPAGQTYPTQQDAEYTLRDFPTFRCVGDQFTTEGPNSANAVTSERHFDTTDDHVNTNQGLMGTGKTINRVVHVPTNHVNQGYGNFYYYPSGATAPEQCLSYNGGAQNFYLDGQRLTTFDEWVYVGSPRFFDDSHLGIGDQWHEDTKRACDVLVDAMTY</sequence>
<dbReference type="AlphaFoldDB" id="A0AAD8PGE5"/>
<accession>A0AAD8PGE5</accession>
<feature type="coiled-coil region" evidence="1">
    <location>
        <begin position="87"/>
        <end position="121"/>
    </location>
</feature>
<comment type="caution">
    <text evidence="2">The sequence shown here is derived from an EMBL/GenBank/DDBJ whole genome shotgun (WGS) entry which is preliminary data.</text>
</comment>
<dbReference type="Proteomes" id="UP001230268">
    <property type="component" value="Unassembled WGS sequence"/>
</dbReference>
<evidence type="ECO:0000256" key="1">
    <source>
        <dbReference type="SAM" id="Coils"/>
    </source>
</evidence>
<keyword evidence="1" id="KW-0175">Coiled coil</keyword>
<reference evidence="2" key="1">
    <citation type="submission" date="2023-08" db="EMBL/GenBank/DDBJ databases">
        <title>Draft sequence of the Babesia gibsoni genome.</title>
        <authorList>
            <person name="Yamagishi J.Y."/>
            <person name="Xuan X.X."/>
        </authorList>
    </citation>
    <scope>NUCLEOTIDE SEQUENCE</scope>
    <source>
        <strain evidence="2">Azabu</strain>
    </source>
</reference>
<proteinExistence type="predicted"/>
<protein>
    <submittedName>
        <fullName evidence="2">Uncharacterized protein</fullName>
    </submittedName>
</protein>